<evidence type="ECO:0000256" key="4">
    <source>
        <dbReference type="ARBA" id="ARBA00022989"/>
    </source>
</evidence>
<feature type="transmembrane region" description="Helical" evidence="6">
    <location>
        <begin position="340"/>
        <end position="363"/>
    </location>
</feature>
<feature type="transmembrane region" description="Helical" evidence="6">
    <location>
        <begin position="75"/>
        <end position="94"/>
    </location>
</feature>
<feature type="transmembrane region" description="Helical" evidence="6">
    <location>
        <begin position="258"/>
        <end position="287"/>
    </location>
</feature>
<evidence type="ECO:0000256" key="3">
    <source>
        <dbReference type="ARBA" id="ARBA00022692"/>
    </source>
</evidence>
<dbReference type="InterPro" id="IPR004813">
    <property type="entry name" value="OPT"/>
</dbReference>
<dbReference type="RefSeq" id="WP_110560217.1">
    <property type="nucleotide sequence ID" value="NZ_PRCW01000064.1"/>
</dbReference>
<comment type="subcellular location">
    <subcellularLocation>
        <location evidence="1">Membrane</location>
        <topology evidence="1">Multi-pass membrane protein</topology>
    </subcellularLocation>
</comment>
<evidence type="ECO:0000256" key="1">
    <source>
        <dbReference type="ARBA" id="ARBA00004141"/>
    </source>
</evidence>
<name>A0ABX5P1P7_9PROT</name>
<evidence type="ECO:0000256" key="2">
    <source>
        <dbReference type="ARBA" id="ARBA00022448"/>
    </source>
</evidence>
<feature type="transmembrane region" description="Helical" evidence="6">
    <location>
        <begin position="586"/>
        <end position="605"/>
    </location>
</feature>
<dbReference type="EMBL" id="PRCW01000064">
    <property type="protein sequence ID" value="PYD47677.1"/>
    <property type="molecule type" value="Genomic_DNA"/>
</dbReference>
<evidence type="ECO:0000256" key="6">
    <source>
        <dbReference type="SAM" id="Phobius"/>
    </source>
</evidence>
<feature type="transmembrane region" description="Helical" evidence="6">
    <location>
        <begin position="100"/>
        <end position="120"/>
    </location>
</feature>
<proteinExistence type="predicted"/>
<accession>A0ABX5P1P7</accession>
<dbReference type="NCBIfam" id="TIGR00728">
    <property type="entry name" value="OPT_sfam"/>
    <property type="match status" value="2"/>
</dbReference>
<feature type="transmembrane region" description="Helical" evidence="6">
    <location>
        <begin position="446"/>
        <end position="467"/>
    </location>
</feature>
<keyword evidence="4 6" id="KW-1133">Transmembrane helix</keyword>
<feature type="transmembrane region" description="Helical" evidence="6">
    <location>
        <begin position="190"/>
        <end position="209"/>
    </location>
</feature>
<gene>
    <name evidence="7" type="ORF">C3920_08620</name>
</gene>
<evidence type="ECO:0000313" key="8">
    <source>
        <dbReference type="Proteomes" id="UP000248116"/>
    </source>
</evidence>
<dbReference type="Proteomes" id="UP000248116">
    <property type="component" value="Unassembled WGS sequence"/>
</dbReference>
<keyword evidence="2" id="KW-0813">Transport</keyword>
<protein>
    <submittedName>
        <fullName evidence="7">Oligopeptide transporter, OPT family</fullName>
    </submittedName>
</protein>
<feature type="transmembrane region" description="Helical" evidence="6">
    <location>
        <begin position="216"/>
        <end position="234"/>
    </location>
</feature>
<feature type="transmembrane region" description="Helical" evidence="6">
    <location>
        <begin position="375"/>
        <end position="394"/>
    </location>
</feature>
<feature type="transmembrane region" description="Helical" evidence="6">
    <location>
        <begin position="308"/>
        <end position="328"/>
    </location>
</feature>
<dbReference type="PANTHER" id="PTHR31645">
    <property type="entry name" value="OLIGOPEPTIDE TRANSPORTER YGL114W-RELATED"/>
    <property type="match status" value="1"/>
</dbReference>
<feature type="transmembrane region" description="Helical" evidence="6">
    <location>
        <begin position="487"/>
        <end position="504"/>
    </location>
</feature>
<feature type="transmembrane region" description="Helical" evidence="6">
    <location>
        <begin position="625"/>
        <end position="643"/>
    </location>
</feature>
<keyword evidence="5 6" id="KW-0472">Membrane</keyword>
<dbReference type="InterPro" id="IPR004814">
    <property type="entry name" value="Oligopep_transpt"/>
</dbReference>
<dbReference type="PANTHER" id="PTHR31645:SF0">
    <property type="entry name" value="OLIGOPEPTIDE TRANSPORTER YGL114W-RELATED"/>
    <property type="match status" value="1"/>
</dbReference>
<sequence length="646" mass="65730">MNATRRARELSLRGIILGALITLVFTASNIYLGLKVGLTVASSIPAAVISMAVLRAMGGSSILENNIVQTQASAAGTLSCVFASLPALIMVGYWQHFPFIETALLSAAGGMTGVLFTIPLRRAMVTESALPYPEGVAAAEILKAGEKDTSPVALRALTGGGVIAAIVTFASGGLRLLADEASVTLSWGHAIFRGSCGFSLAMLGAGYLVGIEGGLAMLLGAVMAWGGFVPFLTAHEANPAHLGPDAYATGVWMHDVRFIGAGMIAVASIWTLGCMMGPIIGGIRASLRVAPAGGGRPDDGGDLPLRQVGLLAAGISVVLTGMFIAFLAPFGGVTAGTVGLALTGTACCMLIGFLVAATCGYMAGIVGSSSSPISGIAIVAVILIASLFIGMRALGLFPASVGEHGGIAFCLYILSALIASAAISNDNLQDLKTGQLVGATPWRQQVALLIGCATGALVIPPVLNILYQTYGFVGYLPHPGMDPTRALAAPQPALLMMIASGIFLHQLDWNMLAIGGALAVATIATDLLLRRRGRSLPPLAVGIGIYLPPAVTVTLAVGALVGWICNRRSTPSLTGSSQVGTMLASGLIVGESLMGVALSAVAGFAGRDSALSILPAGVPAIVPEMAGATVFAGMCVWFIRYVLHAR</sequence>
<comment type="caution">
    <text evidence="7">The sequence shown here is derived from an EMBL/GenBank/DDBJ whole genome shotgun (WGS) entry which is preliminary data.</text>
</comment>
<reference evidence="7 8" key="1">
    <citation type="submission" date="2018-02" db="EMBL/GenBank/DDBJ databases">
        <authorList>
            <person name="Skraban J."/>
            <person name="Trcek J."/>
        </authorList>
    </citation>
    <scope>NUCLEOTIDE SEQUENCE [LARGE SCALE GENOMIC DNA]</scope>
    <source>
        <strain evidence="7 8">AV446</strain>
    </source>
</reference>
<keyword evidence="8" id="KW-1185">Reference proteome</keyword>
<keyword evidence="3 6" id="KW-0812">Transmembrane</keyword>
<dbReference type="NCBIfam" id="TIGR00733">
    <property type="entry name" value="OPT family oligopeptide transporter"/>
    <property type="match status" value="1"/>
</dbReference>
<evidence type="ECO:0000256" key="5">
    <source>
        <dbReference type="ARBA" id="ARBA00023136"/>
    </source>
</evidence>
<feature type="transmembrane region" description="Helical" evidence="6">
    <location>
        <begin position="511"/>
        <end position="529"/>
    </location>
</feature>
<dbReference type="Pfam" id="PF03169">
    <property type="entry name" value="OPT"/>
    <property type="match status" value="1"/>
</dbReference>
<feature type="transmembrane region" description="Helical" evidence="6">
    <location>
        <begin position="12"/>
        <end position="32"/>
    </location>
</feature>
<feature type="transmembrane region" description="Helical" evidence="6">
    <location>
        <begin position="44"/>
        <end position="63"/>
    </location>
</feature>
<dbReference type="InterPro" id="IPR045035">
    <property type="entry name" value="YSL-like"/>
</dbReference>
<feature type="transmembrane region" description="Helical" evidence="6">
    <location>
        <begin position="541"/>
        <end position="565"/>
    </location>
</feature>
<feature type="transmembrane region" description="Helical" evidence="6">
    <location>
        <begin position="406"/>
        <end position="425"/>
    </location>
</feature>
<feature type="transmembrane region" description="Helical" evidence="6">
    <location>
        <begin position="152"/>
        <end position="178"/>
    </location>
</feature>
<organism evidence="7 8">
    <name type="scientific">Novacetimonas pomaceti</name>
    <dbReference type="NCBI Taxonomy" id="2021998"/>
    <lineage>
        <taxon>Bacteria</taxon>
        <taxon>Pseudomonadati</taxon>
        <taxon>Pseudomonadota</taxon>
        <taxon>Alphaproteobacteria</taxon>
        <taxon>Acetobacterales</taxon>
        <taxon>Acetobacteraceae</taxon>
        <taxon>Novacetimonas</taxon>
    </lineage>
</organism>
<evidence type="ECO:0000313" key="7">
    <source>
        <dbReference type="EMBL" id="PYD47677.1"/>
    </source>
</evidence>